<sequence>MIKATFSRVSLGKRESVSCAMKWKGVMVTDINIRILYNITIYKLL</sequence>
<dbReference type="AlphaFoldDB" id="M7N976"/>
<dbReference type="EMBL" id="ANLA01000010">
    <property type="protein sequence ID" value="EMQ95038.1"/>
    <property type="molecule type" value="Genomic_DNA"/>
</dbReference>
<comment type="caution">
    <text evidence="1">The sequence shown here is derived from an EMBL/GenBank/DDBJ whole genome shotgun (WGS) entry which is preliminary data.</text>
</comment>
<evidence type="ECO:0000313" key="2">
    <source>
        <dbReference type="Proteomes" id="UP000012024"/>
    </source>
</evidence>
<organism evidence="1 2">
    <name type="scientific">Xanthomarina gelatinilytica</name>
    <dbReference type="NCBI Taxonomy" id="1137281"/>
    <lineage>
        <taxon>Bacteria</taxon>
        <taxon>Pseudomonadati</taxon>
        <taxon>Bacteroidota</taxon>
        <taxon>Flavobacteriia</taxon>
        <taxon>Flavobacteriales</taxon>
        <taxon>Flavobacteriaceae</taxon>
        <taxon>Xanthomarina</taxon>
    </lineage>
</organism>
<evidence type="ECO:0000313" key="1">
    <source>
        <dbReference type="EMBL" id="EMQ95038.1"/>
    </source>
</evidence>
<reference evidence="1 2" key="1">
    <citation type="submission" date="2012-12" db="EMBL/GenBank/DDBJ databases">
        <title>Genome assembly of Formosa sp. AK20.</title>
        <authorList>
            <person name="Kumar R."/>
            <person name="Khatri I."/>
            <person name="Vaidya B."/>
            <person name="Subramanian S."/>
            <person name="Pinnaka A."/>
        </authorList>
    </citation>
    <scope>NUCLEOTIDE SEQUENCE [LARGE SCALE GENOMIC DNA]</scope>
    <source>
        <strain evidence="1 2">AK20</strain>
    </source>
</reference>
<keyword evidence="2" id="KW-1185">Reference proteome</keyword>
<dbReference type="Proteomes" id="UP000012024">
    <property type="component" value="Unassembled WGS sequence"/>
</dbReference>
<protein>
    <submittedName>
        <fullName evidence="1">Uncharacterized protein</fullName>
    </submittedName>
</protein>
<name>M7N976_9FLAO</name>
<accession>M7N976</accession>
<gene>
    <name evidence="1" type="ORF">D778_00035</name>
</gene>
<proteinExistence type="predicted"/>